<feature type="region of interest" description="Disordered" evidence="7">
    <location>
        <begin position="303"/>
        <end position="345"/>
    </location>
</feature>
<name>A0A8H4UPI6_9HYPO</name>
<keyword evidence="2" id="KW-0479">Metal-binding</keyword>
<keyword evidence="3" id="KW-0677">Repeat</keyword>
<evidence type="ECO:0000313" key="9">
    <source>
        <dbReference type="EMBL" id="KAF4980673.1"/>
    </source>
</evidence>
<dbReference type="PROSITE" id="PS51873">
    <property type="entry name" value="TRIAD"/>
    <property type="match status" value="1"/>
</dbReference>
<dbReference type="EMBL" id="JABEYC010000213">
    <property type="protein sequence ID" value="KAF4980673.1"/>
    <property type="molecule type" value="Genomic_DNA"/>
</dbReference>
<feature type="domain" description="RING-type" evidence="8">
    <location>
        <begin position="107"/>
        <end position="293"/>
    </location>
</feature>
<comment type="caution">
    <text evidence="9">The sequence shown here is derived from an EMBL/GenBank/DDBJ whole genome shotgun (WGS) entry which is preliminary data.</text>
</comment>
<sequence>MDDALDRVHPDLVDLMFRLEMVPEDAGAFSEEVLARTILLALQLADPTEQADLVSRIITEEEAAAQRLQSHQVQDLSHRIALNHAERLAALRATPDPERQVERQRNNVGECIICAERGHVTVPCDHSYCFPCLRQAIRHGLRSENDFPPRCCQPFLEATVRLAQRPALVHLFRQIQQEVQVPLPDRLYCHDGRCASFIPPGYEGQCPACELRTCETCGARAHVGDERCEDGQDGEDWWEFMNQHQMVNCPVCGRTIQLAEACNHMTCHCGAQFCLLCGHRWRTCGCPPSGNYDLIVPVQDRPGAKPERYRRRRPRDRANAAEARPEDAQLRIPQLRPRPGEEDRVPQVDGRRFLIRPLDQAELPLGEQPVERERDPRRQRGEVVLHGVAYARGRAHQEIGNLREPQREAPHQQRRLDISPRRHRLDANLERARMPAQRHGVAQTARDRDFETVYELLEERSPNDGLLIFGELAPERRGWWRRFEDVRGPLDPL</sequence>
<evidence type="ECO:0000256" key="7">
    <source>
        <dbReference type="SAM" id="MobiDB-lite"/>
    </source>
</evidence>
<keyword evidence="10" id="KW-1185">Reference proteome</keyword>
<dbReference type="AlphaFoldDB" id="A0A8H4UPI6"/>
<keyword evidence="4" id="KW-0863">Zinc-finger</keyword>
<dbReference type="GO" id="GO:0016567">
    <property type="term" value="P:protein ubiquitination"/>
    <property type="evidence" value="ECO:0007669"/>
    <property type="project" value="InterPro"/>
</dbReference>
<dbReference type="PANTHER" id="PTHR11685">
    <property type="entry name" value="RBR FAMILY RING FINGER AND IBR DOMAIN-CONTAINING"/>
    <property type="match status" value="1"/>
</dbReference>
<accession>A0A8H4UPI6</accession>
<keyword evidence="6" id="KW-0862">Zinc</keyword>
<dbReference type="CDD" id="cd22584">
    <property type="entry name" value="Rcat_RBR_unk"/>
    <property type="match status" value="1"/>
</dbReference>
<reference evidence="9" key="1">
    <citation type="journal article" date="2020" name="BMC Genomics">
        <title>Correction to: Identification and distribution of gene clusters required for synthesis of sphingolipid metabolism inhibitors in diverse species of the filamentous fungus Fusarium.</title>
        <authorList>
            <person name="Kim H.S."/>
            <person name="Lohmar J.M."/>
            <person name="Busman M."/>
            <person name="Brown D.W."/>
            <person name="Naumann T.A."/>
            <person name="Divon H.H."/>
            <person name="Lysoe E."/>
            <person name="Uhlig S."/>
            <person name="Proctor R.H."/>
        </authorList>
    </citation>
    <scope>NUCLEOTIDE SEQUENCE</scope>
    <source>
        <strain evidence="9">NRRL 22465</strain>
    </source>
</reference>
<dbReference type="InterPro" id="IPR013083">
    <property type="entry name" value="Znf_RING/FYVE/PHD"/>
</dbReference>
<dbReference type="InterPro" id="IPR017907">
    <property type="entry name" value="Znf_RING_CS"/>
</dbReference>
<protein>
    <recommendedName>
        <fullName evidence="8">RING-type domain-containing protein</fullName>
    </recommendedName>
</protein>
<dbReference type="Proteomes" id="UP000635477">
    <property type="component" value="Unassembled WGS sequence"/>
</dbReference>
<dbReference type="SUPFAM" id="SSF57850">
    <property type="entry name" value="RING/U-box"/>
    <property type="match status" value="2"/>
</dbReference>
<reference evidence="9" key="2">
    <citation type="submission" date="2020-05" db="EMBL/GenBank/DDBJ databases">
        <authorList>
            <person name="Kim H.-S."/>
            <person name="Proctor R.H."/>
            <person name="Brown D.W."/>
        </authorList>
    </citation>
    <scope>NUCLEOTIDE SEQUENCE</scope>
    <source>
        <strain evidence="9">NRRL 22465</strain>
    </source>
</reference>
<keyword evidence="5" id="KW-0833">Ubl conjugation pathway</keyword>
<evidence type="ECO:0000256" key="1">
    <source>
        <dbReference type="ARBA" id="ARBA00022679"/>
    </source>
</evidence>
<keyword evidence="1" id="KW-0808">Transferase</keyword>
<evidence type="ECO:0000256" key="6">
    <source>
        <dbReference type="ARBA" id="ARBA00022833"/>
    </source>
</evidence>
<evidence type="ECO:0000256" key="3">
    <source>
        <dbReference type="ARBA" id="ARBA00022737"/>
    </source>
</evidence>
<dbReference type="InterPro" id="IPR044066">
    <property type="entry name" value="TRIAD_supradom"/>
</dbReference>
<evidence type="ECO:0000313" key="10">
    <source>
        <dbReference type="Proteomes" id="UP000635477"/>
    </source>
</evidence>
<evidence type="ECO:0000256" key="5">
    <source>
        <dbReference type="ARBA" id="ARBA00022786"/>
    </source>
</evidence>
<gene>
    <name evidence="9" type="ORF">FZEAL_3341</name>
</gene>
<organism evidence="9 10">
    <name type="scientific">Fusarium zealandicum</name>
    <dbReference type="NCBI Taxonomy" id="1053134"/>
    <lineage>
        <taxon>Eukaryota</taxon>
        <taxon>Fungi</taxon>
        <taxon>Dikarya</taxon>
        <taxon>Ascomycota</taxon>
        <taxon>Pezizomycotina</taxon>
        <taxon>Sordariomycetes</taxon>
        <taxon>Hypocreomycetidae</taxon>
        <taxon>Hypocreales</taxon>
        <taxon>Nectriaceae</taxon>
        <taxon>Fusarium</taxon>
        <taxon>Fusarium staphyleae species complex</taxon>
    </lineage>
</organism>
<feature type="compositionally biased region" description="Basic and acidic residues" evidence="7">
    <location>
        <begin position="316"/>
        <end position="329"/>
    </location>
</feature>
<evidence type="ECO:0000256" key="2">
    <source>
        <dbReference type="ARBA" id="ARBA00022723"/>
    </source>
</evidence>
<dbReference type="Gene3D" id="3.30.40.10">
    <property type="entry name" value="Zinc/RING finger domain, C3HC4 (zinc finger)"/>
    <property type="match status" value="1"/>
</dbReference>
<evidence type="ECO:0000259" key="8">
    <source>
        <dbReference type="PROSITE" id="PS51873"/>
    </source>
</evidence>
<dbReference type="PROSITE" id="PS00518">
    <property type="entry name" value="ZF_RING_1"/>
    <property type="match status" value="1"/>
</dbReference>
<dbReference type="GO" id="GO:0004842">
    <property type="term" value="F:ubiquitin-protein transferase activity"/>
    <property type="evidence" value="ECO:0007669"/>
    <property type="project" value="InterPro"/>
</dbReference>
<dbReference type="InterPro" id="IPR031127">
    <property type="entry name" value="E3_UB_ligase_RBR"/>
</dbReference>
<dbReference type="Gene3D" id="1.20.120.1750">
    <property type="match status" value="1"/>
</dbReference>
<evidence type="ECO:0000256" key="4">
    <source>
        <dbReference type="ARBA" id="ARBA00022771"/>
    </source>
</evidence>
<proteinExistence type="predicted"/>
<dbReference type="OrthoDB" id="10009520at2759"/>
<dbReference type="GO" id="GO:0008270">
    <property type="term" value="F:zinc ion binding"/>
    <property type="evidence" value="ECO:0007669"/>
    <property type="project" value="UniProtKB-KW"/>
</dbReference>